<dbReference type="EMBL" id="BORP01000003">
    <property type="protein sequence ID" value="GIO27159.1"/>
    <property type="molecule type" value="Genomic_DNA"/>
</dbReference>
<organism evidence="1 2">
    <name type="scientific">Ornithinibacillus bavariensis</name>
    <dbReference type="NCBI Taxonomy" id="545502"/>
    <lineage>
        <taxon>Bacteria</taxon>
        <taxon>Bacillati</taxon>
        <taxon>Bacillota</taxon>
        <taxon>Bacilli</taxon>
        <taxon>Bacillales</taxon>
        <taxon>Bacillaceae</taxon>
        <taxon>Ornithinibacillus</taxon>
    </lineage>
</organism>
<evidence type="ECO:0000313" key="1">
    <source>
        <dbReference type="EMBL" id="GIO27159.1"/>
    </source>
</evidence>
<protein>
    <recommendedName>
        <fullName evidence="3">YxiS</fullName>
    </recommendedName>
</protein>
<reference evidence="1" key="1">
    <citation type="submission" date="2021-03" db="EMBL/GenBank/DDBJ databases">
        <title>Antimicrobial resistance genes in bacteria isolated from Japanese honey, and their potential for conferring macrolide and lincosamide resistance in the American foulbrood pathogen Paenibacillus larvae.</title>
        <authorList>
            <person name="Okamoto M."/>
            <person name="Kumagai M."/>
            <person name="Kanamori H."/>
            <person name="Takamatsu D."/>
        </authorList>
    </citation>
    <scope>NUCLEOTIDE SEQUENCE</scope>
    <source>
        <strain evidence="1">J43TS3</strain>
    </source>
</reference>
<gene>
    <name evidence="1" type="primary">yxiS</name>
    <name evidence="1" type="ORF">J43TS3_17700</name>
</gene>
<evidence type="ECO:0000313" key="2">
    <source>
        <dbReference type="Proteomes" id="UP000676917"/>
    </source>
</evidence>
<comment type="caution">
    <text evidence="1">The sequence shown here is derived from an EMBL/GenBank/DDBJ whole genome shotgun (WGS) entry which is preliminary data.</text>
</comment>
<dbReference type="RefSeq" id="WP_212920664.1">
    <property type="nucleotide sequence ID" value="NZ_BORP01000003.1"/>
</dbReference>
<dbReference type="AlphaFoldDB" id="A0A920C7G6"/>
<proteinExistence type="predicted"/>
<accession>A0A920C7G6</accession>
<name>A0A920C7G6_9BACI</name>
<keyword evidence="2" id="KW-1185">Reference proteome</keyword>
<dbReference type="Proteomes" id="UP000676917">
    <property type="component" value="Unassembled WGS sequence"/>
</dbReference>
<evidence type="ECO:0008006" key="3">
    <source>
        <dbReference type="Google" id="ProtNLM"/>
    </source>
</evidence>
<sequence length="100" mass="11683">MDKKAMEDYIIEKYQHDEKMMILVFAQWCINRDLDPMELYHAAYPSQGKNKVLEEMMELTVPKKDSEEIADETVLAVLQLFGNDSLAFVVQQIIDNQKNN</sequence>